<dbReference type="EMBL" id="DRPZ01000195">
    <property type="protein sequence ID" value="HGY09857.1"/>
    <property type="molecule type" value="Genomic_DNA"/>
</dbReference>
<gene>
    <name evidence="2" type="ORF">ENK37_07385</name>
</gene>
<keyword evidence="1" id="KW-0732">Signal</keyword>
<evidence type="ECO:0000313" key="2">
    <source>
        <dbReference type="EMBL" id="HGY09857.1"/>
    </source>
</evidence>
<dbReference type="Proteomes" id="UP000885759">
    <property type="component" value="Unassembled WGS sequence"/>
</dbReference>
<name>A0A7C4ZH99_9DEIN</name>
<accession>A0A7C4ZH99</accession>
<feature type="chain" id="PRO_5028203790" description="Lipoprotein" evidence="1">
    <location>
        <begin position="25"/>
        <end position="374"/>
    </location>
</feature>
<reference evidence="2" key="1">
    <citation type="journal article" date="2020" name="mSystems">
        <title>Genome- and Community-Level Interaction Insights into Carbon Utilization and Element Cycling Functions of Hydrothermarchaeota in Hydrothermal Sediment.</title>
        <authorList>
            <person name="Zhou Z."/>
            <person name="Liu Y."/>
            <person name="Xu W."/>
            <person name="Pan J."/>
            <person name="Luo Z.H."/>
            <person name="Li M."/>
        </authorList>
    </citation>
    <scope>NUCLEOTIDE SEQUENCE [LARGE SCALE GENOMIC DNA]</scope>
    <source>
        <strain evidence="2">HyVt-570</strain>
    </source>
</reference>
<feature type="signal peptide" evidence="1">
    <location>
        <begin position="1"/>
        <end position="24"/>
    </location>
</feature>
<comment type="caution">
    <text evidence="2">The sequence shown here is derived from an EMBL/GenBank/DDBJ whole genome shotgun (WGS) entry which is preliminary data.</text>
</comment>
<evidence type="ECO:0008006" key="3">
    <source>
        <dbReference type="Google" id="ProtNLM"/>
    </source>
</evidence>
<dbReference type="SUPFAM" id="SSF63829">
    <property type="entry name" value="Calcium-dependent phosphotriesterase"/>
    <property type="match status" value="1"/>
</dbReference>
<organism evidence="2">
    <name type="scientific">Oceanithermus profundus</name>
    <dbReference type="NCBI Taxonomy" id="187137"/>
    <lineage>
        <taxon>Bacteria</taxon>
        <taxon>Thermotogati</taxon>
        <taxon>Deinococcota</taxon>
        <taxon>Deinococci</taxon>
        <taxon>Thermales</taxon>
        <taxon>Thermaceae</taxon>
        <taxon>Oceanithermus</taxon>
    </lineage>
</organism>
<sequence length="374" mass="40652">MKKILGVLAIFALIVVLTSCSQQASRVPEGVWQLQSSDIDFGYVGVGTLDYLSFDQGKPTAQLFGHDDRAGLKGYASVFVNTTNGLLIIWPDSGMGGCGAGAVVPQELSYAYRYETSGNTLTLTDSQGRIATFDKAAEVPAAARIELLEPTLSVPLNLPVDVAYASNLLSDGTRLWVVGEDRRAYPIDPETGSVGAGQTLTAHSSYFHAVTMQDGDFWSHCQCGGSHKIKRLRLGGTEIDEVDTDADLGHEISIRAGSWDGHRLWLLGFNHDRDRSELLRVDTDAEPDSLESVFVFDTGMLRRLTYHEGALWGLFRFAGWQVAELDPAAGRVSQNYTLPVLGIEDRYLGIASLGGKLYLLSEEGDGYKLIAVQP</sequence>
<evidence type="ECO:0000256" key="1">
    <source>
        <dbReference type="SAM" id="SignalP"/>
    </source>
</evidence>
<dbReference type="PROSITE" id="PS51257">
    <property type="entry name" value="PROKAR_LIPOPROTEIN"/>
    <property type="match status" value="1"/>
</dbReference>
<protein>
    <recommendedName>
        <fullName evidence="3">Lipoprotein</fullName>
    </recommendedName>
</protein>
<proteinExistence type="predicted"/>
<dbReference type="AlphaFoldDB" id="A0A7C4ZH99"/>